<dbReference type="GO" id="GO:0009236">
    <property type="term" value="P:cobalamin biosynthetic process"/>
    <property type="evidence" value="ECO:0007669"/>
    <property type="project" value="UniProtKB-UniPathway"/>
</dbReference>
<keyword evidence="1" id="KW-0548">Nucleotidyltransferase</keyword>
<keyword evidence="1" id="KW-0808">Transferase</keyword>
<dbReference type="GO" id="GO:0016779">
    <property type="term" value="F:nucleotidyltransferase activity"/>
    <property type="evidence" value="ECO:0007669"/>
    <property type="project" value="UniProtKB-KW"/>
</dbReference>
<evidence type="ECO:0000313" key="2">
    <source>
        <dbReference type="Proteomes" id="UP000199516"/>
    </source>
</evidence>
<keyword evidence="1" id="KW-0418">Kinase</keyword>
<evidence type="ECO:0000313" key="1">
    <source>
        <dbReference type="EMBL" id="SFE33135.1"/>
    </source>
</evidence>
<accession>A0A1I1ZNB1</accession>
<name>A0A1I1ZNB1_9BACI</name>
<dbReference type="Gene3D" id="3.40.50.300">
    <property type="entry name" value="P-loop containing nucleotide triphosphate hydrolases"/>
    <property type="match status" value="1"/>
</dbReference>
<dbReference type="GO" id="GO:0043752">
    <property type="term" value="F:adenosylcobinamide kinase activity"/>
    <property type="evidence" value="ECO:0007669"/>
    <property type="project" value="InterPro"/>
</dbReference>
<organism evidence="1 2">
    <name type="scientific">Alteribacillus iranensis</name>
    <dbReference type="NCBI Taxonomy" id="930128"/>
    <lineage>
        <taxon>Bacteria</taxon>
        <taxon>Bacillati</taxon>
        <taxon>Bacillota</taxon>
        <taxon>Bacilli</taxon>
        <taxon>Bacillales</taxon>
        <taxon>Bacillaceae</taxon>
        <taxon>Alteribacillus</taxon>
    </lineage>
</organism>
<dbReference type="UniPathway" id="UPA00148">
    <property type="reaction ID" value="UER00236"/>
</dbReference>
<keyword evidence="2" id="KW-1185">Reference proteome</keyword>
<proteinExistence type="predicted"/>
<dbReference type="AlphaFoldDB" id="A0A1I1ZNB1"/>
<dbReference type="RefSeq" id="WP_177194649.1">
    <property type="nucleotide sequence ID" value="NZ_FONT01000001.1"/>
</dbReference>
<dbReference type="InterPro" id="IPR027417">
    <property type="entry name" value="P-loop_NTPase"/>
</dbReference>
<dbReference type="STRING" id="930128.SAMN05192532_101344"/>
<dbReference type="SUPFAM" id="SSF52540">
    <property type="entry name" value="P-loop containing nucleoside triphosphate hydrolases"/>
    <property type="match status" value="1"/>
</dbReference>
<gene>
    <name evidence="1" type="ORF">SAMN05192532_101344</name>
</gene>
<dbReference type="Pfam" id="PF02283">
    <property type="entry name" value="CobU"/>
    <property type="match status" value="1"/>
</dbReference>
<dbReference type="GO" id="GO:0000166">
    <property type="term" value="F:nucleotide binding"/>
    <property type="evidence" value="ECO:0007669"/>
    <property type="project" value="InterPro"/>
</dbReference>
<dbReference type="InterPro" id="IPR003203">
    <property type="entry name" value="CobU/CobP"/>
</dbReference>
<dbReference type="Proteomes" id="UP000199516">
    <property type="component" value="Unassembled WGS sequence"/>
</dbReference>
<protein>
    <submittedName>
        <fullName evidence="1">Adenosyl cobinamide kinase/adenosyl cobinamide phosphate guanylyltransferase</fullName>
    </submittedName>
</protein>
<reference evidence="1 2" key="1">
    <citation type="submission" date="2016-10" db="EMBL/GenBank/DDBJ databases">
        <authorList>
            <person name="de Groot N.N."/>
        </authorList>
    </citation>
    <scope>NUCLEOTIDE SEQUENCE [LARGE SCALE GENOMIC DNA]</scope>
    <source>
        <strain evidence="1 2">DSM 23995</strain>
    </source>
</reference>
<sequence>MQFVTGGAYNGKKKWVSQAFSDQLQKEHLWFSCYKQDIKKLPAKVEDDSKFVVIEGVEQGLRSFLKQQTEADAFIENYLTPWLDWEQQEEERELILIGSDISKGIVPTEREMRNWRDETGRLYQKLTNEATFIHFIWFGISSTYEGGNKDEIVYKNR</sequence>
<dbReference type="EMBL" id="FONT01000001">
    <property type="protein sequence ID" value="SFE33135.1"/>
    <property type="molecule type" value="Genomic_DNA"/>
</dbReference>